<evidence type="ECO:0000256" key="5">
    <source>
        <dbReference type="SAM" id="Phobius"/>
    </source>
</evidence>
<gene>
    <name evidence="6" type="ORF">BJX68DRAFT_233420</name>
</gene>
<comment type="subcellular location">
    <subcellularLocation>
        <location evidence="1">Membrane</location>
        <topology evidence="1">Multi-pass membrane protein</topology>
    </subcellularLocation>
</comment>
<evidence type="ECO:0000256" key="2">
    <source>
        <dbReference type="ARBA" id="ARBA00022692"/>
    </source>
</evidence>
<feature type="transmembrane region" description="Helical" evidence="5">
    <location>
        <begin position="12"/>
        <end position="36"/>
    </location>
</feature>
<evidence type="ECO:0000313" key="7">
    <source>
        <dbReference type="Proteomes" id="UP001610444"/>
    </source>
</evidence>
<organism evidence="6 7">
    <name type="scientific">Aspergillus pseudodeflectus</name>
    <dbReference type="NCBI Taxonomy" id="176178"/>
    <lineage>
        <taxon>Eukaryota</taxon>
        <taxon>Fungi</taxon>
        <taxon>Dikarya</taxon>
        <taxon>Ascomycota</taxon>
        <taxon>Pezizomycotina</taxon>
        <taxon>Eurotiomycetes</taxon>
        <taxon>Eurotiomycetidae</taxon>
        <taxon>Eurotiales</taxon>
        <taxon>Aspergillaceae</taxon>
        <taxon>Aspergillus</taxon>
        <taxon>Aspergillus subgen. Nidulantes</taxon>
    </lineage>
</organism>
<sequence length="93" mass="10929">MLHLTNASVEDNVNVFVVTLVTLVYLPASFVSTFLGMNLFDFDGSDRKDFMVSRRFWIFLVAAVPLTYFTMGLWYILTKQRQRRRRPAERESD</sequence>
<keyword evidence="3 5" id="KW-1133">Transmembrane helix</keyword>
<comment type="caution">
    <text evidence="6">The sequence shown here is derived from an EMBL/GenBank/DDBJ whole genome shotgun (WGS) entry which is preliminary data.</text>
</comment>
<keyword evidence="2 5" id="KW-0812">Transmembrane</keyword>
<evidence type="ECO:0000313" key="6">
    <source>
        <dbReference type="EMBL" id="KAL2853683.1"/>
    </source>
</evidence>
<feature type="transmembrane region" description="Helical" evidence="5">
    <location>
        <begin position="56"/>
        <end position="77"/>
    </location>
</feature>
<keyword evidence="7" id="KW-1185">Reference proteome</keyword>
<dbReference type="Proteomes" id="UP001610444">
    <property type="component" value="Unassembled WGS sequence"/>
</dbReference>
<evidence type="ECO:0000256" key="3">
    <source>
        <dbReference type="ARBA" id="ARBA00022989"/>
    </source>
</evidence>
<accession>A0ABR4KN40</accession>
<dbReference type="RefSeq" id="XP_070901049.1">
    <property type="nucleotide sequence ID" value="XM_071039621.1"/>
</dbReference>
<reference evidence="6 7" key="1">
    <citation type="submission" date="2024-07" db="EMBL/GenBank/DDBJ databases">
        <title>Section-level genome sequencing and comparative genomics of Aspergillus sections Usti and Cavernicolus.</title>
        <authorList>
            <consortium name="Lawrence Berkeley National Laboratory"/>
            <person name="Nybo J.L."/>
            <person name="Vesth T.C."/>
            <person name="Theobald S."/>
            <person name="Frisvad J.C."/>
            <person name="Larsen T.O."/>
            <person name="Kjaerboelling I."/>
            <person name="Rothschild-Mancinelli K."/>
            <person name="Lyhne E.K."/>
            <person name="Kogle M.E."/>
            <person name="Barry K."/>
            <person name="Clum A."/>
            <person name="Na H."/>
            <person name="Ledsgaard L."/>
            <person name="Lin J."/>
            <person name="Lipzen A."/>
            <person name="Kuo A."/>
            <person name="Riley R."/>
            <person name="Mondo S."/>
            <person name="LaButti K."/>
            <person name="Haridas S."/>
            <person name="Pangalinan J."/>
            <person name="Salamov A.A."/>
            <person name="Simmons B.A."/>
            <person name="Magnuson J.K."/>
            <person name="Chen J."/>
            <person name="Drula E."/>
            <person name="Henrissat B."/>
            <person name="Wiebenga A."/>
            <person name="Lubbers R.J."/>
            <person name="Gomes A.C."/>
            <person name="Macurrencykelacurrency M.R."/>
            <person name="Stajich J."/>
            <person name="Grigoriev I.V."/>
            <person name="Mortensen U.H."/>
            <person name="De vries R.P."/>
            <person name="Baker S.E."/>
            <person name="Andersen M.R."/>
        </authorList>
    </citation>
    <scope>NUCLEOTIDE SEQUENCE [LARGE SCALE GENOMIC DNA]</scope>
    <source>
        <strain evidence="6 7">CBS 756.74</strain>
    </source>
</reference>
<evidence type="ECO:0000256" key="1">
    <source>
        <dbReference type="ARBA" id="ARBA00004141"/>
    </source>
</evidence>
<dbReference type="InterPro" id="IPR002523">
    <property type="entry name" value="MgTranspt_CorA/ZnTranspt_ZntB"/>
</dbReference>
<proteinExistence type="predicted"/>
<dbReference type="SUPFAM" id="SSF144083">
    <property type="entry name" value="Magnesium transport protein CorA, transmembrane region"/>
    <property type="match status" value="1"/>
</dbReference>
<dbReference type="InterPro" id="IPR045863">
    <property type="entry name" value="CorA_TM1_TM2"/>
</dbReference>
<dbReference type="Pfam" id="PF01544">
    <property type="entry name" value="CorA"/>
    <property type="match status" value="1"/>
</dbReference>
<keyword evidence="4 5" id="KW-0472">Membrane</keyword>
<dbReference type="GeneID" id="98154785"/>
<dbReference type="EMBL" id="JBFXLR010000013">
    <property type="protein sequence ID" value="KAL2853683.1"/>
    <property type="molecule type" value="Genomic_DNA"/>
</dbReference>
<dbReference type="Gene3D" id="1.20.58.340">
    <property type="entry name" value="Magnesium transport protein CorA, transmembrane region"/>
    <property type="match status" value="1"/>
</dbReference>
<protein>
    <submittedName>
        <fullName evidence="6">Uncharacterized protein</fullName>
    </submittedName>
</protein>
<name>A0ABR4KN40_9EURO</name>
<evidence type="ECO:0000256" key="4">
    <source>
        <dbReference type="ARBA" id="ARBA00023136"/>
    </source>
</evidence>